<gene>
    <name evidence="1" type="ORF">IMO34_06810</name>
</gene>
<dbReference type="AlphaFoldDB" id="A0AAQ0BN05"/>
<dbReference type="RefSeq" id="WP_167691334.1">
    <property type="nucleotide sequence ID" value="NZ_CP050508.1"/>
</dbReference>
<evidence type="ECO:0000313" key="2">
    <source>
        <dbReference type="Proteomes" id="UP000594500"/>
    </source>
</evidence>
<dbReference type="Proteomes" id="UP000594500">
    <property type="component" value="Chromosome"/>
</dbReference>
<dbReference type="EMBL" id="CP062916">
    <property type="protein sequence ID" value="QPF10101.1"/>
    <property type="molecule type" value="Genomic_DNA"/>
</dbReference>
<evidence type="ECO:0000313" key="1">
    <source>
        <dbReference type="EMBL" id="QPF10101.1"/>
    </source>
</evidence>
<protein>
    <submittedName>
        <fullName evidence="1">Uncharacterized protein</fullName>
    </submittedName>
</protein>
<organism evidence="1 2">
    <name type="scientific">Raoultella terrigena</name>
    <name type="common">Klebsiella terrigena</name>
    <dbReference type="NCBI Taxonomy" id="577"/>
    <lineage>
        <taxon>Bacteria</taxon>
        <taxon>Pseudomonadati</taxon>
        <taxon>Pseudomonadota</taxon>
        <taxon>Gammaproteobacteria</taxon>
        <taxon>Enterobacterales</taxon>
        <taxon>Enterobacteriaceae</taxon>
        <taxon>Klebsiella/Raoultella group</taxon>
        <taxon>Raoultella</taxon>
    </lineage>
</organism>
<dbReference type="GeneID" id="57503676"/>
<proteinExistence type="predicted"/>
<reference evidence="1 2" key="1">
    <citation type="submission" date="2020-10" db="EMBL/GenBank/DDBJ databases">
        <title>Resistance determinants and their genetic context in bacteria from a longitudinal study of pigs reared under conventional and antibiotic-free husbandry practices.</title>
        <authorList>
            <person name="Poulin-Laprade D."/>
            <person name="Brouard J.-S."/>
            <person name="Gagnon N."/>
            <person name="Turcotte A."/>
            <person name="Langlois A."/>
            <person name="Matte J.J."/>
            <person name="Carrillo C.D."/>
            <person name="Zaheer R."/>
            <person name="McAllister T."/>
            <person name="Topp E."/>
            <person name="Talbot G."/>
        </authorList>
    </citation>
    <scope>NUCLEOTIDE SEQUENCE [LARGE SCALE GENOMIC DNA]</scope>
    <source>
        <strain evidence="1 2">Res13-Abat-PEB01-P1-04-A</strain>
    </source>
</reference>
<sequence>MTEITLKNDPKQELPESAPLGEGKFAGWIAFFVSQLKNLINKLATSHLVRPILSALV</sequence>
<accession>A0AAQ0BN05</accession>
<name>A0AAQ0BN05_RAOTE</name>